<accession>A0A2K1I9N6</accession>
<organism evidence="1">
    <name type="scientific">Physcomitrium patens</name>
    <name type="common">Spreading-leaved earth moss</name>
    <name type="synonym">Physcomitrella patens</name>
    <dbReference type="NCBI Taxonomy" id="3218"/>
    <lineage>
        <taxon>Eukaryota</taxon>
        <taxon>Viridiplantae</taxon>
        <taxon>Streptophyta</taxon>
        <taxon>Embryophyta</taxon>
        <taxon>Bryophyta</taxon>
        <taxon>Bryophytina</taxon>
        <taxon>Bryopsida</taxon>
        <taxon>Funariidae</taxon>
        <taxon>Funariales</taxon>
        <taxon>Funariaceae</taxon>
        <taxon>Physcomitrium</taxon>
    </lineage>
</organism>
<gene>
    <name evidence="1" type="ORF">PHYPA_031237</name>
</gene>
<dbReference type="AlphaFoldDB" id="A0A2K1I9N6"/>
<protein>
    <submittedName>
        <fullName evidence="1">Uncharacterized protein</fullName>
    </submittedName>
</protein>
<dbReference type="InParanoid" id="A0A2K1I9N6"/>
<evidence type="ECO:0000313" key="1">
    <source>
        <dbReference type="EMBL" id="PNR25990.1"/>
    </source>
</evidence>
<dbReference type="EMBL" id="ABEU02000235">
    <property type="protein sequence ID" value="PNR25990.1"/>
    <property type="molecule type" value="Genomic_DNA"/>
</dbReference>
<sequence length="96" mass="11256">MVHRLRQQISRDEMIEDMQTQLADQDHMITMSRNHSVDPPECVQAISTNPFEADAEVQKSHQELMAQFLQPIGDLDEECIDIAVFEIKRKCKRFLR</sequence>
<reference evidence="1" key="1">
    <citation type="journal article" date="2008" name="Science">
        <title>The Physcomitrella genome reveals evolutionary insights into the conquest of land by plants.</title>
        <authorList>
            <person name="Rensing S."/>
            <person name="Lang D."/>
            <person name="Zimmer A."/>
            <person name="Terry A."/>
            <person name="Salamov A."/>
            <person name="Shapiro H."/>
            <person name="Nishiyama T."/>
            <person name="Perroud P.-F."/>
            <person name="Lindquist E."/>
            <person name="Kamisugi Y."/>
            <person name="Tanahashi T."/>
            <person name="Sakakibara K."/>
            <person name="Fujita T."/>
            <person name="Oishi K."/>
            <person name="Shin-I T."/>
            <person name="Kuroki Y."/>
            <person name="Toyoda A."/>
            <person name="Suzuki Y."/>
            <person name="Hashimoto A."/>
            <person name="Yamaguchi K."/>
            <person name="Sugano A."/>
            <person name="Kohara Y."/>
            <person name="Fujiyama A."/>
            <person name="Anterola A."/>
            <person name="Aoki S."/>
            <person name="Ashton N."/>
            <person name="Barbazuk W.B."/>
            <person name="Barker E."/>
            <person name="Bennetzen J."/>
            <person name="Bezanilla M."/>
            <person name="Blankenship R."/>
            <person name="Cho S.H."/>
            <person name="Dutcher S."/>
            <person name="Estelle M."/>
            <person name="Fawcett J.A."/>
            <person name="Gundlach H."/>
            <person name="Hanada K."/>
            <person name="Heyl A."/>
            <person name="Hicks K.A."/>
            <person name="Hugh J."/>
            <person name="Lohr M."/>
            <person name="Mayer K."/>
            <person name="Melkozernov A."/>
            <person name="Murata T."/>
            <person name="Nelson D."/>
            <person name="Pils B."/>
            <person name="Prigge M."/>
            <person name="Reiss B."/>
            <person name="Renner T."/>
            <person name="Rombauts S."/>
            <person name="Rushton P."/>
            <person name="Sanderfoot A."/>
            <person name="Schween G."/>
            <person name="Shiu S.-H."/>
            <person name="Stueber K."/>
            <person name="Theodoulou F.L."/>
            <person name="Tu H."/>
            <person name="Van de Peer Y."/>
            <person name="Verrier P.J."/>
            <person name="Waters E."/>
            <person name="Wood A."/>
            <person name="Yang L."/>
            <person name="Cove D."/>
            <person name="Cuming A."/>
            <person name="Hasebe M."/>
            <person name="Lucas S."/>
            <person name="Mishler D.B."/>
            <person name="Reski R."/>
            <person name="Grigoriev I."/>
            <person name="Quatrano R.S."/>
            <person name="Boore J.L."/>
        </authorList>
    </citation>
    <scope>NUCLEOTIDE SEQUENCE [LARGE SCALE GENOMIC DNA]</scope>
</reference>
<dbReference type="PaxDb" id="3218-PP1S74_116V6.1"/>
<dbReference type="PANTHER" id="PTHR34462">
    <property type="entry name" value="OS05G0587400 PROTEIN"/>
    <property type="match status" value="1"/>
</dbReference>
<proteinExistence type="predicted"/>
<dbReference type="PANTHER" id="PTHR34462:SF1">
    <property type="entry name" value="OS05G0587400 PROTEIN"/>
    <property type="match status" value="1"/>
</dbReference>
<comment type="caution">
    <text evidence="1">The sequence shown here is derived from an EMBL/GenBank/DDBJ whole genome shotgun (WGS) entry which is preliminary data.</text>
</comment>
<reference evidence="1" key="2">
    <citation type="journal article" date="2018" name="Plant J.">
        <title>The Physcomitrella patens chromosome-scale assembly reveals moss genome structure and evolution.</title>
        <authorList>
            <person name="Lang D."/>
            <person name="Ullrich K.K."/>
            <person name="Murat F."/>
            <person name="Fuchs J."/>
            <person name="Jenkins J."/>
            <person name="Haas F.B."/>
            <person name="Piednoel M."/>
            <person name="Gundlach H."/>
            <person name="Van Bel M."/>
            <person name="Meyberg R."/>
            <person name="Vives C."/>
            <person name="Morata J."/>
            <person name="Symeonidi A."/>
            <person name="Hiss M."/>
            <person name="Muchero W."/>
            <person name="Kamisugi Y."/>
            <person name="Saleh O."/>
            <person name="Blanc G."/>
            <person name="Decker E.L."/>
            <person name="van Gessel N."/>
            <person name="Grimwood J."/>
            <person name="Hayes R.D."/>
            <person name="Graham S.W."/>
            <person name="Gunter L.E."/>
            <person name="McDaniel S.F."/>
            <person name="Hoernstein S.N.W."/>
            <person name="Larsson A."/>
            <person name="Li F.W."/>
            <person name="Perroud P.F."/>
            <person name="Phillips J."/>
            <person name="Ranjan P."/>
            <person name="Rokshar D.S."/>
            <person name="Rothfels C.J."/>
            <person name="Schneider L."/>
            <person name="Shu S."/>
            <person name="Stevenson D.W."/>
            <person name="Thummler F."/>
            <person name="Tillich M."/>
            <person name="Villarreal Aguilar J.C."/>
            <person name="Widiez T."/>
            <person name="Wong G.K."/>
            <person name="Wymore A."/>
            <person name="Zhang Y."/>
            <person name="Zimmer A.D."/>
            <person name="Quatrano R.S."/>
            <person name="Mayer K.F.X."/>
            <person name="Goodstein D."/>
            <person name="Casacuberta J.M."/>
            <person name="Vandepoele K."/>
            <person name="Reski R."/>
            <person name="Cuming A.C."/>
            <person name="Tuskan G.A."/>
            <person name="Maumus F."/>
            <person name="Salse J."/>
            <person name="Schmutz J."/>
            <person name="Rensing S.A."/>
        </authorList>
    </citation>
    <scope>NUCLEOTIDE SEQUENCE [LARGE SCALE GENOMIC DNA]</scope>
</reference>
<name>A0A2K1I9N6_PHYPA</name>